<dbReference type="RefSeq" id="WP_153982186.1">
    <property type="nucleotide sequence ID" value="NZ_BAAANZ010000002.1"/>
</dbReference>
<proteinExistence type="predicted"/>
<evidence type="ECO:0000313" key="2">
    <source>
        <dbReference type="Proteomes" id="UP000552883"/>
    </source>
</evidence>
<reference evidence="1 2" key="1">
    <citation type="submission" date="2020-08" db="EMBL/GenBank/DDBJ databases">
        <title>Sequencing the genomes of 1000 actinobacteria strains.</title>
        <authorList>
            <person name="Klenk H.-P."/>
        </authorList>
    </citation>
    <scope>NUCLEOTIDE SEQUENCE [LARGE SCALE GENOMIC DNA]</scope>
    <source>
        <strain evidence="1 2">DSM 23889</strain>
    </source>
</reference>
<sequence length="135" mass="13907">MAVAPKTVVMIVGGVLLVGGAFAAAPAIGALVDQSAAPGASVVGGPVEFAVNENGETYGSAINDRVPDLILARAEGGKLGYVRVSELEFTRNLVRSDPDANAVYNIDVYESDGTTTIGTFRVRDDTPAPRDGLDN</sequence>
<comment type="caution">
    <text evidence="1">The sequence shown here is derived from an EMBL/GenBank/DDBJ whole genome shotgun (WGS) entry which is preliminary data.</text>
</comment>
<dbReference type="AlphaFoldDB" id="A0A840XB41"/>
<dbReference type="OrthoDB" id="3786257at2"/>
<organism evidence="1 2">
    <name type="scientific">Microcella frigidaquae</name>
    <dbReference type="NCBI Taxonomy" id="424758"/>
    <lineage>
        <taxon>Bacteria</taxon>
        <taxon>Bacillati</taxon>
        <taxon>Actinomycetota</taxon>
        <taxon>Actinomycetes</taxon>
        <taxon>Micrococcales</taxon>
        <taxon>Microbacteriaceae</taxon>
        <taxon>Microcella</taxon>
    </lineage>
</organism>
<dbReference type="Proteomes" id="UP000552883">
    <property type="component" value="Unassembled WGS sequence"/>
</dbReference>
<name>A0A840XB41_9MICO</name>
<gene>
    <name evidence="1" type="ORF">BJ959_001880</name>
</gene>
<protein>
    <submittedName>
        <fullName evidence="1">Uncharacterized protein</fullName>
    </submittedName>
</protein>
<accession>A0A840XB41</accession>
<keyword evidence="2" id="KW-1185">Reference proteome</keyword>
<evidence type="ECO:0000313" key="1">
    <source>
        <dbReference type="EMBL" id="MBB5618384.1"/>
    </source>
</evidence>
<dbReference type="EMBL" id="JACHBS010000001">
    <property type="protein sequence ID" value="MBB5618384.1"/>
    <property type="molecule type" value="Genomic_DNA"/>
</dbReference>